<proteinExistence type="predicted"/>
<dbReference type="AlphaFoldDB" id="A0AAD5JBN5"/>
<reference evidence="2" key="2">
    <citation type="submission" date="2023-02" db="EMBL/GenBank/DDBJ databases">
        <authorList>
            <person name="Swenson N.G."/>
            <person name="Wegrzyn J.L."/>
            <person name="Mcevoy S.L."/>
        </authorList>
    </citation>
    <scope>NUCLEOTIDE SEQUENCE</scope>
    <source>
        <strain evidence="2">91603</strain>
        <tissue evidence="2">Leaf</tissue>
    </source>
</reference>
<dbReference type="Proteomes" id="UP001064489">
    <property type="component" value="Chromosome 6"/>
</dbReference>
<evidence type="ECO:0000256" key="1">
    <source>
        <dbReference type="ARBA" id="ARBA00023235"/>
    </source>
</evidence>
<evidence type="ECO:0000313" key="2">
    <source>
        <dbReference type="EMBL" id="KAI9192446.1"/>
    </source>
</evidence>
<name>A0AAD5JBN5_ACENE</name>
<reference evidence="2" key="1">
    <citation type="journal article" date="2022" name="Plant J.">
        <title>Strategies of tolerance reflected in two North American maple genomes.</title>
        <authorList>
            <person name="McEvoy S.L."/>
            <person name="Sezen U.U."/>
            <person name="Trouern-Trend A."/>
            <person name="McMahon S.M."/>
            <person name="Schaberg P.G."/>
            <person name="Yang J."/>
            <person name="Wegrzyn J.L."/>
            <person name="Swenson N.G."/>
        </authorList>
    </citation>
    <scope>NUCLEOTIDE SEQUENCE</scope>
    <source>
        <strain evidence="2">91603</strain>
    </source>
</reference>
<evidence type="ECO:0000313" key="3">
    <source>
        <dbReference type="Proteomes" id="UP001064489"/>
    </source>
</evidence>
<dbReference type="PANTHER" id="PTHR21198">
    <property type="entry name" value="GLUTAMATE RACEMASE"/>
    <property type="match status" value="1"/>
</dbReference>
<evidence type="ECO:0008006" key="4">
    <source>
        <dbReference type="Google" id="ProtNLM"/>
    </source>
</evidence>
<dbReference type="InterPro" id="IPR015942">
    <property type="entry name" value="Asp/Glu/hydantoin_racemase"/>
</dbReference>
<dbReference type="Gene3D" id="3.40.50.1860">
    <property type="match status" value="4"/>
</dbReference>
<dbReference type="SUPFAM" id="SSF53681">
    <property type="entry name" value="Aspartate/glutamate racemase"/>
    <property type="match status" value="4"/>
</dbReference>
<dbReference type="Pfam" id="PF01177">
    <property type="entry name" value="Asp_Glu_race"/>
    <property type="match status" value="2"/>
</dbReference>
<keyword evidence="1" id="KW-0413">Isomerase</keyword>
<protein>
    <recommendedName>
        <fullName evidence="4">Aspartate racemase</fullName>
    </recommendedName>
</protein>
<keyword evidence="3" id="KW-1185">Reference proteome</keyword>
<dbReference type="InterPro" id="IPR001920">
    <property type="entry name" value="Asp/Glu_race"/>
</dbReference>
<accession>A0AAD5JBN5</accession>
<dbReference type="GO" id="GO:0047661">
    <property type="term" value="F:amino-acid racemase activity"/>
    <property type="evidence" value="ECO:0007669"/>
    <property type="project" value="InterPro"/>
</dbReference>
<sequence length="670" mass="73895">MSFHALNCPPSLLSNVNKNLYRTRPTSPLSLLQAQTVESGSSKNSGTCATIRKRRSPKHLLNQPNTVGIIGGASVSSTLIFLEKLVLWSARDAEDCLPFVVCSDPSLNEELMLSTLLHSLKTRSSQINLNDDHSSIVVENLQRKMAFLEKSGARCIVMPCHISHTWHAEISEGCSLPFLHIGECVARELKEANLKPLEAGNGVRIGLLAADGILSAGFYQQKLQNLGFEVVLPDKATIEHMLIPAVESVNKRDMEGAQNLLRIAIQVLLVRAVNVVILASNDLRGVLPHDDPLLNKCIDPMDALARSTIKWARSIKKAQRRRQQLMVDRLSILIDRKLWLRRGMIMSFHALNCPPSLLSNVNKTLYKTRRPSSPLSLLLAQTVESGSSKNSGTCATIKKRRSPKHLLNQPNTVGIIGGASVSSTLIFLEKLVLWSTRDAEDCLPFVVCSDPSLNEELMLSTLLHSLKTRSSQINLNDDHSSIVVENLQRKMAFLEKSGARCIVMPCHISHTWHAEISEGCSLPFLHIGECVARELKEANLKPLEAGNGVRIGLLAADGILSAGFYQQKLQNLGFEVVLPDKATIEHMLIPAVESVNKRDMEGAQNLLRIAIQVLLVRAVNVVILASNDLRGVLPHDDPLLNKCIDPMDALARSTIKWARSIKKVRKRSAK</sequence>
<comment type="caution">
    <text evidence="2">The sequence shown here is derived from an EMBL/GenBank/DDBJ whole genome shotgun (WGS) entry which is preliminary data.</text>
</comment>
<dbReference type="PANTHER" id="PTHR21198:SF9">
    <property type="entry name" value="ASPARTATE RACEMASE"/>
    <property type="match status" value="1"/>
</dbReference>
<gene>
    <name evidence="2" type="ORF">LWI28_023025</name>
</gene>
<organism evidence="2 3">
    <name type="scientific">Acer negundo</name>
    <name type="common">Box elder</name>
    <dbReference type="NCBI Taxonomy" id="4023"/>
    <lineage>
        <taxon>Eukaryota</taxon>
        <taxon>Viridiplantae</taxon>
        <taxon>Streptophyta</taxon>
        <taxon>Embryophyta</taxon>
        <taxon>Tracheophyta</taxon>
        <taxon>Spermatophyta</taxon>
        <taxon>Magnoliopsida</taxon>
        <taxon>eudicotyledons</taxon>
        <taxon>Gunneridae</taxon>
        <taxon>Pentapetalae</taxon>
        <taxon>rosids</taxon>
        <taxon>malvids</taxon>
        <taxon>Sapindales</taxon>
        <taxon>Sapindaceae</taxon>
        <taxon>Hippocastanoideae</taxon>
        <taxon>Acereae</taxon>
        <taxon>Acer</taxon>
    </lineage>
</organism>
<dbReference type="EMBL" id="JAJSOW010000004">
    <property type="protein sequence ID" value="KAI9192446.1"/>
    <property type="molecule type" value="Genomic_DNA"/>
</dbReference>